<dbReference type="GO" id="GO:0009055">
    <property type="term" value="F:electron transfer activity"/>
    <property type="evidence" value="ECO:0007669"/>
    <property type="project" value="InterPro"/>
</dbReference>
<dbReference type="GO" id="GO:0020037">
    <property type="term" value="F:heme binding"/>
    <property type="evidence" value="ECO:0007669"/>
    <property type="project" value="InterPro"/>
</dbReference>
<protein>
    <recommendedName>
        <fullName evidence="3">Sulfite dehydrogenase (Cytochrome) subunit SorB</fullName>
    </recommendedName>
</protein>
<gene>
    <name evidence="1" type="ORF">SAMN04515674_110181</name>
</gene>
<name>A0A1I5W167_9BACT</name>
<dbReference type="Gene3D" id="1.10.760.10">
    <property type="entry name" value="Cytochrome c-like domain"/>
    <property type="match status" value="1"/>
</dbReference>
<evidence type="ECO:0008006" key="3">
    <source>
        <dbReference type="Google" id="ProtNLM"/>
    </source>
</evidence>
<reference evidence="1 2" key="1">
    <citation type="submission" date="2016-10" db="EMBL/GenBank/DDBJ databases">
        <authorList>
            <person name="de Groot N.N."/>
        </authorList>
    </citation>
    <scope>NUCLEOTIDE SEQUENCE [LARGE SCALE GENOMIC DNA]</scope>
    <source>
        <strain evidence="2">E92,LMG 26720,CCM 7988</strain>
    </source>
</reference>
<dbReference type="RefSeq" id="WP_229632971.1">
    <property type="nucleotide sequence ID" value="NZ_FOXH01000010.1"/>
</dbReference>
<organism evidence="1 2">
    <name type="scientific">Pseudarcicella hirudinis</name>
    <dbReference type="NCBI Taxonomy" id="1079859"/>
    <lineage>
        <taxon>Bacteria</taxon>
        <taxon>Pseudomonadati</taxon>
        <taxon>Bacteroidota</taxon>
        <taxon>Cytophagia</taxon>
        <taxon>Cytophagales</taxon>
        <taxon>Flectobacillaceae</taxon>
        <taxon>Pseudarcicella</taxon>
    </lineage>
</organism>
<dbReference type="EMBL" id="FOXH01000010">
    <property type="protein sequence ID" value="SFQ13475.1"/>
    <property type="molecule type" value="Genomic_DNA"/>
</dbReference>
<dbReference type="InterPro" id="IPR036909">
    <property type="entry name" value="Cyt_c-like_dom_sf"/>
</dbReference>
<evidence type="ECO:0000313" key="2">
    <source>
        <dbReference type="Proteomes" id="UP000199306"/>
    </source>
</evidence>
<dbReference type="AlphaFoldDB" id="A0A1I5W167"/>
<sequence length="137" mass="15589">MKAFLTILIFTGMGLIFINAGTTDRVLSPPEKHYSAGIDSTKGIDPETGLVNGPGIDMVKAQCTACHSSKLITQFRANREGWTEKIRWMQKKQKLWDLGETEPIILDYLTRYYGPGVNLQNARRTPLKDIKWYKLEK</sequence>
<dbReference type="Proteomes" id="UP000199306">
    <property type="component" value="Unassembled WGS sequence"/>
</dbReference>
<accession>A0A1I5W167</accession>
<dbReference type="STRING" id="1079859.SAMN04515674_110181"/>
<proteinExistence type="predicted"/>
<keyword evidence="2" id="KW-1185">Reference proteome</keyword>
<evidence type="ECO:0000313" key="1">
    <source>
        <dbReference type="EMBL" id="SFQ13475.1"/>
    </source>
</evidence>
<dbReference type="SUPFAM" id="SSF46626">
    <property type="entry name" value="Cytochrome c"/>
    <property type="match status" value="1"/>
</dbReference>